<evidence type="ECO:0000313" key="2">
    <source>
        <dbReference type="EMBL" id="KAK8440383.1"/>
    </source>
</evidence>
<reference evidence="2 3" key="2">
    <citation type="journal article" date="2018" name="Nat. Commun.">
        <title>Genomic insights into multidrug-resistance, mating and virulence in Candida auris and related emerging species.</title>
        <authorList>
            <person name="Munoz J.F."/>
            <person name="Gade L."/>
            <person name="Chow N.A."/>
            <person name="Loparev V.N."/>
            <person name="Juieng P."/>
            <person name="Berkow E.L."/>
            <person name="Farrer R.A."/>
            <person name="Litvintseva A.P."/>
            <person name="Cuomo C.A."/>
        </authorList>
    </citation>
    <scope>GENOME REANNOTATION</scope>
    <source>
        <strain evidence="2 3">B8441</strain>
    </source>
</reference>
<dbReference type="EMBL" id="PEKT03000003">
    <property type="protein sequence ID" value="KAK8440383.1"/>
    <property type="molecule type" value="Genomic_DNA"/>
</dbReference>
<protein>
    <submittedName>
        <fullName evidence="2">Uncharacterized protein</fullName>
    </submittedName>
</protein>
<proteinExistence type="predicted"/>
<feature type="compositionally biased region" description="Low complexity" evidence="1">
    <location>
        <begin position="294"/>
        <end position="313"/>
    </location>
</feature>
<comment type="caution">
    <text evidence="2">The sequence shown here is derived from an EMBL/GenBank/DDBJ whole genome shotgun (WGS) entry which is preliminary data.</text>
</comment>
<evidence type="ECO:0000313" key="3">
    <source>
        <dbReference type="Proteomes" id="UP000230249"/>
    </source>
</evidence>
<name>A0AAW0VEC7_CANAR</name>
<gene>
    <name evidence="2" type="ORF">B9J08_03485</name>
</gene>
<keyword evidence="3" id="KW-1185">Reference proteome</keyword>
<feature type="region of interest" description="Disordered" evidence="1">
    <location>
        <begin position="293"/>
        <end position="313"/>
    </location>
</feature>
<organism evidence="2 3">
    <name type="scientific">Candidozyma auris</name>
    <name type="common">Yeast</name>
    <name type="synonym">Candida auris</name>
    <dbReference type="NCBI Taxonomy" id="498019"/>
    <lineage>
        <taxon>Eukaryota</taxon>
        <taxon>Fungi</taxon>
        <taxon>Dikarya</taxon>
        <taxon>Ascomycota</taxon>
        <taxon>Saccharomycotina</taxon>
        <taxon>Pichiomycetes</taxon>
        <taxon>Metschnikowiaceae</taxon>
        <taxon>Candidozyma</taxon>
    </lineage>
</organism>
<dbReference type="PANTHER" id="PTHR37283:SF1">
    <property type="entry name" value="PH DOMAIN-CONTAINING PROTEIN YHR131C"/>
    <property type="match status" value="1"/>
</dbReference>
<dbReference type="PANTHER" id="PTHR37283">
    <property type="entry name" value="PH DOMAIN-CONTAINING PROTEIN YHR131C"/>
    <property type="match status" value="1"/>
</dbReference>
<evidence type="ECO:0000256" key="1">
    <source>
        <dbReference type="SAM" id="MobiDB-lite"/>
    </source>
</evidence>
<accession>A0AAW0VEC7</accession>
<dbReference type="AlphaFoldDB" id="A0AAW0VEC7"/>
<sequence>MILPSYTEAESPLPPYEADKIPNYTPSLVFSGVALLKKEFDTPWSGSVGSMKAVFLELNSNQLNIYELKDKAVASMVEVLFHHQNHDNRSPRSNSISSSNSDDYVFDGDAYGEDSVEHGPNVFGKLRKKFVSHKAEKKLAQLPAFSQFANNGMLLEPTSDVATATAFARYHRGKMLHSFTLSNLQVGEAPSTNSVSYKEDQTSPTSAVALLKYRNTLRLRIEYCQILLHFWSFYSMVHWYRNLCIGRDLASSLDTRNVTRLKSIPRDYSASNIALLSAAAREALGRFQGDSKRSSLYSESSTSSSSDSDSDSVMSRCTNETACTNYNDYSVEIYGTKIACLEEYFSPVEKQYITNCIPVLNSYDKWVGSRVTVSNYERMLPKNDASNVNENGRVFISPMTFSSVVKTYQKQFKSLSETSTRACKEYYVDDKGLVSIDCQ</sequence>
<reference evidence="2 3" key="1">
    <citation type="journal article" date="2017" name="Clin. Infect. Dis.">
        <title>Simultaneous emergence of multidrug-resistant Candida auris on 3 continents confirmed by whole-genome sequencing and epidemiological analyses.</title>
        <authorList>
            <person name="Lockhart S.R."/>
            <person name="Etienne K.A."/>
            <person name="Vallabhaneni S."/>
            <person name="Farooqi J."/>
            <person name="Chowdhary A."/>
            <person name="Govender N.P."/>
            <person name="Colombo A.L."/>
            <person name="Calvo B."/>
            <person name="Cuomo C.A."/>
            <person name="Desjardins C.A."/>
            <person name="Berkow E.L."/>
            <person name="Castanheira M."/>
            <person name="Magobo R.E."/>
            <person name="Jabeen K."/>
            <person name="Asghar R.J."/>
            <person name="Meis J.F."/>
            <person name="Jackson B."/>
            <person name="Chiller T."/>
            <person name="Litvintseva A.P."/>
        </authorList>
    </citation>
    <scope>NUCLEOTIDE SEQUENCE [LARGE SCALE GENOMIC DNA]</scope>
    <source>
        <strain evidence="2 3">B8441</strain>
    </source>
</reference>
<dbReference type="Proteomes" id="UP000230249">
    <property type="component" value="Unassembled WGS sequence"/>
</dbReference>